<evidence type="ECO:0000256" key="1">
    <source>
        <dbReference type="SAM" id="Phobius"/>
    </source>
</evidence>
<evidence type="ECO:0000313" key="2">
    <source>
        <dbReference type="EMBL" id="MCU6706061.1"/>
    </source>
</evidence>
<proteinExistence type="predicted"/>
<dbReference type="RefSeq" id="WP_267301241.1">
    <property type="nucleotide sequence ID" value="NZ_JAOQJZ010000008.1"/>
</dbReference>
<keyword evidence="1" id="KW-1133">Transmembrane helix</keyword>
<keyword evidence="3" id="KW-1185">Reference proteome</keyword>
<feature type="transmembrane region" description="Helical" evidence="1">
    <location>
        <begin position="303"/>
        <end position="324"/>
    </location>
</feature>
<evidence type="ECO:0000313" key="3">
    <source>
        <dbReference type="Proteomes" id="UP001208131"/>
    </source>
</evidence>
<accession>A0AAE3IGY2</accession>
<gene>
    <name evidence="2" type="ORF">OCV57_09000</name>
</gene>
<feature type="transmembrane region" description="Helical" evidence="1">
    <location>
        <begin position="351"/>
        <end position="372"/>
    </location>
</feature>
<keyword evidence="1" id="KW-0472">Membrane</keyword>
<organism evidence="2 3">
    <name type="scientific">Hominimerdicola aceti</name>
    <dbReference type="NCBI Taxonomy" id="2981726"/>
    <lineage>
        <taxon>Bacteria</taxon>
        <taxon>Bacillati</taxon>
        <taxon>Bacillota</taxon>
        <taxon>Clostridia</taxon>
        <taxon>Eubacteriales</taxon>
        <taxon>Oscillospiraceae</taxon>
        <taxon>Hominimerdicola</taxon>
    </lineage>
</organism>
<feature type="transmembrane region" description="Helical" evidence="1">
    <location>
        <begin position="12"/>
        <end position="34"/>
    </location>
</feature>
<comment type="caution">
    <text evidence="2">The sequence shown here is derived from an EMBL/GenBank/DDBJ whole genome shotgun (WGS) entry which is preliminary data.</text>
</comment>
<dbReference type="EMBL" id="JAOQJZ010000008">
    <property type="protein sequence ID" value="MCU6706061.1"/>
    <property type="molecule type" value="Genomic_DNA"/>
</dbReference>
<name>A0AAE3IGY2_9FIRM</name>
<feature type="transmembrane region" description="Helical" evidence="1">
    <location>
        <begin position="384"/>
        <end position="407"/>
    </location>
</feature>
<dbReference type="Proteomes" id="UP001208131">
    <property type="component" value="Unassembled WGS sequence"/>
</dbReference>
<reference evidence="2 3" key="1">
    <citation type="journal article" date="2021" name="ISME Commun">
        <title>Automated analysis of genomic sequences facilitates high-throughput and comprehensive description of bacteria.</title>
        <authorList>
            <person name="Hitch T.C.A."/>
        </authorList>
    </citation>
    <scope>NUCLEOTIDE SEQUENCE [LARGE SCALE GENOMIC DNA]</scope>
    <source>
        <strain evidence="2 3">Sanger_31</strain>
    </source>
</reference>
<keyword evidence="1" id="KW-0812">Transmembrane</keyword>
<protein>
    <submittedName>
        <fullName evidence="2">Uncharacterized protein</fullName>
    </submittedName>
</protein>
<sequence length="425" mass="47413">MIKYGLKEFARNIYSNIFIAVQLAIAFIIMSAAVSSVLSRIEMYTPVKKYFPDGKGLYICNIYDATSLDDELKNIDDVESVTSGYDTSLYYSPSSKDLSNGLGDDRMSVNALSEDMIKSFTPQMSSGKWLSNASANGDLIPAVVTENSNYKTGDIVTIMHKEKVGEMSPDDEDFDYADPYKYEYVKNKVEIVGVIADGSQLLGFSSAYLGTEDSIKEKPDFRDLYANVNKHGNMMLIVPTDCLKDINCKIYPCGNQIVTLKDNVSNERFKELELYLRDYGRVFDFEDFRENSLVYINGQLIKLVPMLICVIVLVIVSSVSASAVNIKKRLGDYGIYYLCGAKWNAYIKIDLVCDLMTAVMAAAIAVCISNVLTMSKFMGNTVISFGWLHLIGCVCIVILNILISLLIPGVIMRRNTPNEILMINE</sequence>
<dbReference type="AlphaFoldDB" id="A0AAE3IGY2"/>